<reference evidence="2 3" key="1">
    <citation type="submission" date="2019-03" db="EMBL/GenBank/DDBJ databases">
        <authorList>
            <person name="Nijsse B."/>
        </authorList>
    </citation>
    <scope>NUCLEOTIDE SEQUENCE [LARGE SCALE GENOMIC DNA]</scope>
    <source>
        <strain evidence="2">Desulfoluna butyratoxydans MSL71</strain>
    </source>
</reference>
<dbReference type="RefSeq" id="WP_180147426.1">
    <property type="nucleotide sequence ID" value="NZ_CAADHO010000019.1"/>
</dbReference>
<dbReference type="EMBL" id="CAADHO010000019">
    <property type="protein sequence ID" value="VFQ47503.1"/>
    <property type="molecule type" value="Genomic_DNA"/>
</dbReference>
<evidence type="ECO:0008006" key="4">
    <source>
        <dbReference type="Google" id="ProtNLM"/>
    </source>
</evidence>
<evidence type="ECO:0000313" key="3">
    <source>
        <dbReference type="Proteomes" id="UP000507962"/>
    </source>
</evidence>
<protein>
    <recommendedName>
        <fullName evidence="4">DUF4381 domain-containing protein</fullName>
    </recommendedName>
</protein>
<keyword evidence="1" id="KW-0812">Transmembrane</keyword>
<accession>A0A4U8YZU1</accession>
<dbReference type="AlphaFoldDB" id="A0A4U8YZU1"/>
<dbReference type="InterPro" id="IPR025489">
    <property type="entry name" value="DUF4381"/>
</dbReference>
<evidence type="ECO:0000256" key="1">
    <source>
        <dbReference type="SAM" id="Phobius"/>
    </source>
</evidence>
<gene>
    <name evidence="2" type="ORF">MSL71_52030</name>
</gene>
<feature type="transmembrane region" description="Helical" evidence="1">
    <location>
        <begin position="27"/>
        <end position="48"/>
    </location>
</feature>
<organism evidence="2 3">
    <name type="scientific">Desulfoluna butyratoxydans</name>
    <dbReference type="NCBI Taxonomy" id="231438"/>
    <lineage>
        <taxon>Bacteria</taxon>
        <taxon>Pseudomonadati</taxon>
        <taxon>Thermodesulfobacteriota</taxon>
        <taxon>Desulfobacteria</taxon>
        <taxon>Desulfobacterales</taxon>
        <taxon>Desulfolunaceae</taxon>
        <taxon>Desulfoluna</taxon>
    </lineage>
</organism>
<name>A0A4U8YZU1_9BACT</name>
<keyword evidence="1" id="KW-0472">Membrane</keyword>
<evidence type="ECO:0000313" key="2">
    <source>
        <dbReference type="EMBL" id="VFQ47503.1"/>
    </source>
</evidence>
<proteinExistence type="predicted"/>
<keyword evidence="1" id="KW-1133">Transmembrane helix</keyword>
<keyword evidence="3" id="KW-1185">Reference proteome</keyword>
<dbReference type="Pfam" id="PF14316">
    <property type="entry name" value="DUF4381"/>
    <property type="match status" value="1"/>
</dbReference>
<dbReference type="Proteomes" id="UP000507962">
    <property type="component" value="Unassembled WGS sequence"/>
</dbReference>
<sequence length="158" mass="17551">MTDPTSLDNLHDIIPFSPQPLWPPAPGWYVIAWILAAAAAWLLITSALRWKRNRYRREALAELALINRGSPPTGDELAPLPVLVKRTALAAYGRQTVAALTGEPWLAFLDTSLSTTAFTQGTGRLLIRIPYQPKAPLDPAEAKNLIHLIETWIKKHET</sequence>